<reference evidence="5 6" key="1">
    <citation type="submission" date="2013-02" db="EMBL/GenBank/DDBJ databases">
        <title>The Genome Sequence of Enterococcus asini ATCC_700915.</title>
        <authorList>
            <consortium name="The Broad Institute Genome Sequencing Platform"/>
            <consortium name="The Broad Institute Genome Sequencing Center for Infectious Disease"/>
            <person name="Earl A.M."/>
            <person name="Gilmore M.S."/>
            <person name="Lebreton F."/>
            <person name="Walker B."/>
            <person name="Young S.K."/>
            <person name="Zeng Q."/>
            <person name="Gargeya S."/>
            <person name="Fitzgerald M."/>
            <person name="Haas B."/>
            <person name="Abouelleil A."/>
            <person name="Alvarado L."/>
            <person name="Arachchi H.M."/>
            <person name="Berlin A.M."/>
            <person name="Chapman S.B."/>
            <person name="Dewar J."/>
            <person name="Goldberg J."/>
            <person name="Griggs A."/>
            <person name="Gujja S."/>
            <person name="Hansen M."/>
            <person name="Howarth C."/>
            <person name="Imamovic A."/>
            <person name="Larimer J."/>
            <person name="McCowan C."/>
            <person name="Murphy C."/>
            <person name="Neiman D."/>
            <person name="Pearson M."/>
            <person name="Priest M."/>
            <person name="Roberts A."/>
            <person name="Saif S."/>
            <person name="Shea T."/>
            <person name="Sisk P."/>
            <person name="Sykes S."/>
            <person name="Wortman J."/>
            <person name="Nusbaum C."/>
            <person name="Birren B."/>
        </authorList>
    </citation>
    <scope>NUCLEOTIDE SEQUENCE [LARGE SCALE GENOMIC DNA]</scope>
    <source>
        <strain evidence="5 6">ATCC 700915</strain>
    </source>
</reference>
<dbReference type="NCBIfam" id="TIGR04226">
    <property type="entry name" value="RrgB_K2N_iso_D2"/>
    <property type="match status" value="1"/>
</dbReference>
<dbReference type="OrthoDB" id="2193404at2"/>
<evidence type="ECO:0000313" key="5">
    <source>
        <dbReference type="EMBL" id="EOH86251.1"/>
    </source>
</evidence>
<evidence type="ECO:0000259" key="4">
    <source>
        <dbReference type="Pfam" id="PF17802"/>
    </source>
</evidence>
<evidence type="ECO:0000256" key="2">
    <source>
        <dbReference type="SAM" id="SignalP"/>
    </source>
</evidence>
<dbReference type="InterPro" id="IPR041033">
    <property type="entry name" value="SpaA_PFL_dom_1"/>
</dbReference>
<organism evidence="5 6">
    <name type="scientific">Enterococcus asini ATCC 700915</name>
    <dbReference type="NCBI Taxonomy" id="1158606"/>
    <lineage>
        <taxon>Bacteria</taxon>
        <taxon>Bacillati</taxon>
        <taxon>Bacillota</taxon>
        <taxon>Bacilli</taxon>
        <taxon>Lactobacillales</taxon>
        <taxon>Enterococcaceae</taxon>
        <taxon>Enterococcus</taxon>
    </lineage>
</organism>
<dbReference type="InterPro" id="IPR048052">
    <property type="entry name" value="FM1-like"/>
</dbReference>
<dbReference type="GeneID" id="78365119"/>
<gene>
    <name evidence="5" type="ORF">UAS_01651</name>
</gene>
<sequence>MKKKSNWRTILATLIMVLPFMLGFGSMTDVMAAEVPDTQTVTIHKLKYDSLPENPTQNTGDEMDFSGKPLAGAVFTAYDVTAVYWAAYDKAEGNDGLKTAAAEAAVRALTNDDLGKGTAFPETNADGIASLPLATKVEVGVDEEGKPIMRNAIYQFKETTSPAGVVQSKSADFILGLPVYDEGTDDAKDEVHVYPKNEVKELKLEFTKMGVDEHGVLDILPGAEFILKGANEMYYNIETGKFDITEYTKASHIKSDNYGKVSVPGLVLDAGDYEFYEVDSSVSKGGKQTTDGDQVYHYNVEKNPVVTARVSSDMIVTYNYYDIDRNKVTGQTTASAYNYKVPVPTKKADDHDVDQDQEITFTITQKIPTDIADYTQFALVDTFDPILKLANDTEADLLDEIKASMDPEMANLVTGVTIEGNKFTVNFNLDEVKRKAGETIEFKVVMSVKEGADLATDINNEVTFDNNFDDQSAKDSVKTYGKKFLKIDADSKNPLADAKFHVLNSEGKLLGMITKEDGTKVQAWGAEGDAGFEATVLKSNAQGEFEVSGLAKTDEKGAIIYYELKEIKAPEGYALAQNTFKFVADDGTATLKINNKHKGSLPSTGGKGIVAFVAVGVVAIAGAGLYFMKGRKHIEG</sequence>
<feature type="transmembrane region" description="Helical" evidence="1">
    <location>
        <begin position="608"/>
        <end position="628"/>
    </location>
</feature>
<keyword evidence="2" id="KW-0732">Signal</keyword>
<keyword evidence="1" id="KW-0812">Transmembrane</keyword>
<feature type="chain" id="PRO_5004365153" evidence="2">
    <location>
        <begin position="33"/>
        <end position="636"/>
    </location>
</feature>
<dbReference type="NCBIfam" id="NF033902">
    <property type="entry name" value="iso_D2_wall_anc"/>
    <property type="match status" value="1"/>
</dbReference>
<dbReference type="RefSeq" id="WP_010754284.1">
    <property type="nucleotide sequence ID" value="NZ_ASVU01000001.1"/>
</dbReference>
<keyword evidence="1" id="KW-0472">Membrane</keyword>
<dbReference type="InterPro" id="IPR026466">
    <property type="entry name" value="Fim_isopep_form_D2_dom"/>
</dbReference>
<proteinExistence type="predicted"/>
<keyword evidence="6" id="KW-1185">Reference proteome</keyword>
<name>R2S0B1_9ENTE</name>
<dbReference type="NCBIfam" id="TIGR01167">
    <property type="entry name" value="LPXTG_anchor"/>
    <property type="match status" value="1"/>
</dbReference>
<dbReference type="PATRIC" id="fig|1158606.3.peg.1602"/>
<dbReference type="InterPro" id="IPR032364">
    <property type="entry name" value="GramPos_pilinD1_N"/>
</dbReference>
<dbReference type="HOGENOM" id="CLU_029024_0_0_9"/>
<evidence type="ECO:0000259" key="3">
    <source>
        <dbReference type="Pfam" id="PF16555"/>
    </source>
</evidence>
<keyword evidence="1" id="KW-1133">Transmembrane helix</keyword>
<evidence type="ECO:0000256" key="1">
    <source>
        <dbReference type="SAM" id="Phobius"/>
    </source>
</evidence>
<dbReference type="AlphaFoldDB" id="R2S0B1"/>
<dbReference type="Pfam" id="PF17802">
    <property type="entry name" value="SpaA"/>
    <property type="match status" value="1"/>
</dbReference>
<dbReference type="Pfam" id="PF16555">
    <property type="entry name" value="GramPos_pilinD1"/>
    <property type="match status" value="1"/>
</dbReference>
<dbReference type="EMBL" id="AJAP01000015">
    <property type="protein sequence ID" value="EOH86251.1"/>
    <property type="molecule type" value="Genomic_DNA"/>
</dbReference>
<dbReference type="Proteomes" id="UP000013777">
    <property type="component" value="Unassembled WGS sequence"/>
</dbReference>
<feature type="domain" description="Gram-positive pilin subunit D1 N-terminal" evidence="3">
    <location>
        <begin position="37"/>
        <end position="198"/>
    </location>
</feature>
<dbReference type="InterPro" id="IPR013783">
    <property type="entry name" value="Ig-like_fold"/>
</dbReference>
<protein>
    <submittedName>
        <fullName evidence="5">Fimbrial isopeptide formation D2 domain-containing protein</fullName>
    </submittedName>
</protein>
<accession>R2S0B1</accession>
<dbReference type="STRING" id="57732.RU94_GL001322"/>
<evidence type="ECO:0000313" key="6">
    <source>
        <dbReference type="Proteomes" id="UP000013777"/>
    </source>
</evidence>
<dbReference type="eggNOG" id="COG4932">
    <property type="taxonomic scope" value="Bacteria"/>
</dbReference>
<feature type="signal peptide" evidence="2">
    <location>
        <begin position="1"/>
        <end position="32"/>
    </location>
</feature>
<feature type="domain" description="SpaA-like prealbumin fold" evidence="4">
    <location>
        <begin position="483"/>
        <end position="596"/>
    </location>
</feature>
<comment type="caution">
    <text evidence="5">The sequence shown here is derived from an EMBL/GenBank/DDBJ whole genome shotgun (WGS) entry which is preliminary data.</text>
</comment>
<dbReference type="Gene3D" id="2.60.40.740">
    <property type="match status" value="1"/>
</dbReference>
<dbReference type="Gene3D" id="2.60.40.10">
    <property type="entry name" value="Immunoglobulins"/>
    <property type="match status" value="2"/>
</dbReference>